<organism evidence="1 2">
    <name type="scientific">Persea americana</name>
    <name type="common">Avocado</name>
    <dbReference type="NCBI Taxonomy" id="3435"/>
    <lineage>
        <taxon>Eukaryota</taxon>
        <taxon>Viridiplantae</taxon>
        <taxon>Streptophyta</taxon>
        <taxon>Embryophyta</taxon>
        <taxon>Tracheophyta</taxon>
        <taxon>Spermatophyta</taxon>
        <taxon>Magnoliopsida</taxon>
        <taxon>Magnoliidae</taxon>
        <taxon>Laurales</taxon>
        <taxon>Lauraceae</taxon>
        <taxon>Persea</taxon>
    </lineage>
</organism>
<dbReference type="EMBL" id="CM056812">
    <property type="protein sequence ID" value="KAJ8617962.1"/>
    <property type="molecule type" value="Genomic_DNA"/>
</dbReference>
<gene>
    <name evidence="1" type="ORF">MRB53_014148</name>
</gene>
<reference evidence="1 2" key="1">
    <citation type="journal article" date="2022" name="Hortic Res">
        <title>A haplotype resolved chromosomal level avocado genome allows analysis of novel avocado genes.</title>
        <authorList>
            <person name="Nath O."/>
            <person name="Fletcher S.J."/>
            <person name="Hayward A."/>
            <person name="Shaw L.M."/>
            <person name="Masouleh A.K."/>
            <person name="Furtado A."/>
            <person name="Henry R.J."/>
            <person name="Mitter N."/>
        </authorList>
    </citation>
    <scope>NUCLEOTIDE SEQUENCE [LARGE SCALE GENOMIC DNA]</scope>
    <source>
        <strain evidence="2">cv. Hass</strain>
    </source>
</reference>
<name>A0ACC2KAF0_PERAE</name>
<accession>A0ACC2KAF0</accession>
<comment type="caution">
    <text evidence="1">The sequence shown here is derived from an EMBL/GenBank/DDBJ whole genome shotgun (WGS) entry which is preliminary data.</text>
</comment>
<dbReference type="Proteomes" id="UP001234297">
    <property type="component" value="Chromosome 4"/>
</dbReference>
<keyword evidence="2" id="KW-1185">Reference proteome</keyword>
<evidence type="ECO:0000313" key="1">
    <source>
        <dbReference type="EMBL" id="KAJ8617962.1"/>
    </source>
</evidence>
<sequence>MAPRLFSCFRRRKSDLSPENATADQASEERRRGGPVLVELFSSQGCATSPEAETLLSRLGRGDFELEVPVIVMSFHVDYWDHLGWKDPFGSSICTVRQKAYVEALQLDTLYTPQVVVQGRAQCMGTDQEKIILGVRSADRFPGPNLQATFQRSTPDSLHISITGALRTKVDNKGADVMVALCENGLVTDCSKGENRGRVLSNDFVVRRLEKLCVVKDISAKKPISGNVEFPLWDGFNGSKCAVVVFVQNSALHVFGSQLFQLPDDLIQRRRTELPLHVAREGGSPPLPSCLDWRGKEQIRGENSGDGLNRILRWIKRYISWTSHGEDIYGGEYISDESEEGDDMYEILQDAFGMPNLDGGQDNESPEESFPDEPNMEAQKFYKLLKDAKNELYPGCTKFSKLSFLVRLFHLKCLNG</sequence>
<evidence type="ECO:0000313" key="2">
    <source>
        <dbReference type="Proteomes" id="UP001234297"/>
    </source>
</evidence>
<proteinExistence type="predicted"/>
<protein>
    <submittedName>
        <fullName evidence="1">Uncharacterized protein</fullName>
    </submittedName>
</protein>